<proteinExistence type="predicted"/>
<accession>A0A5K1K8G7</accession>
<sequence>MLQTTDFSLPGVNDHPKLACSFVRWRPLQAENGSAASNLGSTRSSAPSLRLSLVFFHCNGTHKETWLPTVEHLFDALHALPGAQFTVIEAWAIDSPQHGHAARLNDRVLLELPDGLDMDQWNAPVNTLFKSGLIAGDRVVGIGHSAGSVSLITMTLGYALDRLPFSSMIVIEPPMMPPKMLKYAQEKRLPMLRAIELAKTRQDVWSSREEAREWFGRQFPWRRWDKRVFDLFIEHALHDLPTATYPSQREGVTLACTRAQDSAAYTKFKIGFTALDRLTKLCASLPVHCIFGETIDMV</sequence>
<feature type="domain" description="AB hydrolase-1" evidence="1">
    <location>
        <begin position="53"/>
        <end position="233"/>
    </location>
</feature>
<dbReference type="Gene3D" id="3.40.50.1820">
    <property type="entry name" value="alpha/beta hydrolase"/>
    <property type="match status" value="1"/>
</dbReference>
<organism evidence="2">
    <name type="scientific">Ganoderma boninense</name>
    <dbReference type="NCBI Taxonomy" id="34458"/>
    <lineage>
        <taxon>Eukaryota</taxon>
        <taxon>Fungi</taxon>
        <taxon>Dikarya</taxon>
        <taxon>Basidiomycota</taxon>
        <taxon>Agaricomycotina</taxon>
        <taxon>Agaricomycetes</taxon>
        <taxon>Polyporales</taxon>
        <taxon>Polyporaceae</taxon>
        <taxon>Ganoderma</taxon>
    </lineage>
</organism>
<dbReference type="InterPro" id="IPR000073">
    <property type="entry name" value="AB_hydrolase_1"/>
</dbReference>
<dbReference type="Pfam" id="PF12697">
    <property type="entry name" value="Abhydrolase_6"/>
    <property type="match status" value="1"/>
</dbReference>
<dbReference type="InterPro" id="IPR029058">
    <property type="entry name" value="AB_hydrolase_fold"/>
</dbReference>
<dbReference type="EMBL" id="LR729611">
    <property type="protein sequence ID" value="VWP01721.1"/>
    <property type="molecule type" value="Genomic_DNA"/>
</dbReference>
<evidence type="ECO:0000313" key="2">
    <source>
        <dbReference type="EMBL" id="VWP01721.1"/>
    </source>
</evidence>
<reference evidence="2" key="1">
    <citation type="submission" date="2019-10" db="EMBL/GenBank/DDBJ databases">
        <authorList>
            <person name="Nor Muhammad N."/>
        </authorList>
    </citation>
    <scope>NUCLEOTIDE SEQUENCE</scope>
</reference>
<evidence type="ECO:0000259" key="1">
    <source>
        <dbReference type="Pfam" id="PF12697"/>
    </source>
</evidence>
<gene>
    <name evidence="2" type="primary">I1S0J3</name>
</gene>
<dbReference type="SUPFAM" id="SSF53474">
    <property type="entry name" value="alpha/beta-Hydrolases"/>
    <property type="match status" value="1"/>
</dbReference>
<protein>
    <recommendedName>
        <fullName evidence="1">AB hydrolase-1 domain-containing protein</fullName>
    </recommendedName>
</protein>
<name>A0A5K1K8G7_9APHY</name>
<dbReference type="AlphaFoldDB" id="A0A5K1K8G7"/>